<feature type="region of interest" description="C-terminal hotdog fold" evidence="9">
    <location>
        <begin position="1102"/>
        <end position="1257"/>
    </location>
</feature>
<feature type="domain" description="PKS/mFAS DH" evidence="13">
    <location>
        <begin position="941"/>
        <end position="1257"/>
    </location>
</feature>
<feature type="region of interest" description="N-terminal hotdog fold" evidence="9">
    <location>
        <begin position="941"/>
        <end position="1070"/>
    </location>
</feature>
<evidence type="ECO:0000256" key="5">
    <source>
        <dbReference type="ARBA" id="ARBA00022679"/>
    </source>
</evidence>
<evidence type="ECO:0000313" key="15">
    <source>
        <dbReference type="Proteomes" id="UP000656732"/>
    </source>
</evidence>
<dbReference type="InterPro" id="IPR016036">
    <property type="entry name" value="Malonyl_transacylase_ACP-bd"/>
</dbReference>
<dbReference type="EMBL" id="BMTU01000019">
    <property type="protein sequence ID" value="GGR06522.1"/>
    <property type="molecule type" value="Genomic_DNA"/>
</dbReference>
<evidence type="ECO:0000256" key="8">
    <source>
        <dbReference type="ARBA" id="ARBA00023315"/>
    </source>
</evidence>
<dbReference type="InterPro" id="IPR013968">
    <property type="entry name" value="PKS_KR"/>
</dbReference>
<gene>
    <name evidence="14" type="ORF">GCM10010280_62870</name>
</gene>
<dbReference type="InterPro" id="IPR016035">
    <property type="entry name" value="Acyl_Trfase/lysoPLipase"/>
</dbReference>
<feature type="compositionally biased region" description="Low complexity" evidence="10">
    <location>
        <begin position="1061"/>
        <end position="1076"/>
    </location>
</feature>
<dbReference type="Gene3D" id="3.40.366.10">
    <property type="entry name" value="Malonyl-Coenzyme A Acyl Carrier Protein, domain 2"/>
    <property type="match status" value="1"/>
</dbReference>
<sequence>MADEKELREYLKRAVADARDARRRLREVEDRACEPIAVVGMACRFPGGVNGPQELWELLDRGVDAVSPFPDDRGWDEDVYDPDPDRAGKSYVREGGFLEDAADFEPEFFGMSPREALAADPQQRLLLETAWEAMESAGLVPAALRGSRTGVFAGLMYQGFAASILDDVPVDVQGYVAGGASSSIAVGRVSYTFGFEGPAVAVDTACSSSLVGIHLAATALRRGECDLALAGGVTVMATPTSFVEFSRQRALSPSGRCKSFAAGADGTVWGEGAGLVLLERLSDARRLGHRVLAVVRGSAVNQDGASNGLTAPNGPSQERVIREALADAGLSYADVDAVEAHGTGTRLGDPIEAQALLATYGQQRRDGRPLYLGSLKSNIGHSQAAAGVGGVIKMVEAIRRGVLPKTLHVDAPTPQVDWESGAVELLTEARPWPETGAPRRAAVSSFGIGGTNAHVLVEEAPVAPAEDPAEPVAPPVAAGGLSVVPWVVSGRSADGLRGQAARLLTAGVGAEAGPRPRDVAWSLVSERALLVTTAVVTGGTRAELVRGLRALASGTADASVAVAGPSASRSAADLAFLFTGQGAQRPGMGRELYASVPEFAAAFDEVCGALDAHLAWPLADVVFAGEGSEQARLLDRTEFTQPALFALEVALFRLLEHFGVVPDFVAGHSVGEVAAAHVAGVLSLADAARLVTARGRLMGSARAGGAMLAVQADAERTAADLAGLEDRVSLAAVNGPDSVVVSGDADVVEDLEARWRAEGRRVRRLRVSHAFHSPHMDGVLEEFERIAGSLSLRAPRIPLVSTVTGKVLSGPEACSPRYWTRQLREEVRFFDAVRRLEQEGAAAFVELGPDGVLSALVTAGAGRTPGLVAPALRADRPEQESLAALLGLLHARGRRVDWTRVLPGAVRADLPTYAFQRRRYWLEERSRRGDAAGLGLVGAGHPLLGAAVQVAGRDEVLLTGRLSRRTHPWLDGHTLPGTGALPASLFVELALRAGDEAGRTVLEELTLSAPPVLPQTGGLQLQVRVAAPDQDGRRPVTVHTRPDTGDPAHASGDPWRPCARGLLAADGAPVPAPDADPAGEERARGAHTADVSLPEELPAEAARYHLHPALLDAALSALPAPPGAGGADGVVVPAVWRDVRLLAVGADTVRVRSTRVDDDTIGLDLLDPKGQPVLHVGALTHRVVPAEEFDAATDPGGEGLSAIEWVPQDAAPDPAARWAAVGADVPGIPRFDDLGAAARAVEAGGEAFGLLAVPWPSTGDVREGTRRALAFVRELLAADALQGVPVVVLSRDAVVTGRDDAARLDLEAAAVRGMLRTAGAEGVGSLVLADTDTDTPPLDLLASAARSGESELAVRAGRIHVPRLRPVPAGEPAGRPWRTDGTVLVTGGTGALGAELARHLVAEHAVTDLLLVSRRGAEAPGADDLAAELRESGARVAFAACDAADREALAAVLAAVPEDRPLTAVVHAAGVTEDGALSTMTPRQLDRVLRPKADAARNLHELTRHLDLTAFVLCSSPAGTFGGPGRANTAAADAYVDGLARHRKALGLPATAVAWAPWEPAGPAPSPAGVRPDDGPGTAVRRSGHHLFRPLTPDRGRGLFDRAVALGASGGGAAAVIAGVVDRAALRGHEVVPPALRDLAGRTARRSAHTAADSGAAPLADRLADLDEAERRTFLLDLVRSEAAAVTGRPDLHAIAADQAFQEMGFDSLAAVQMRNRLTAATGLGLPATLVFDHPTPRDVAAHVLERLAPAEADGAALVLSELDRLDTVLAENPVDERHRQMVRRRLRSMASRLATPAPDTARADEPAPAARIESASVEELFALIDTELSDGTAD</sequence>
<feature type="region of interest" description="Disordered" evidence="10">
    <location>
        <begin position="1027"/>
        <end position="1088"/>
    </location>
</feature>
<organism evidence="14 15">
    <name type="scientific">Streptomyces pilosus</name>
    <dbReference type="NCBI Taxonomy" id="28893"/>
    <lineage>
        <taxon>Bacteria</taxon>
        <taxon>Bacillati</taxon>
        <taxon>Actinomycetota</taxon>
        <taxon>Actinomycetes</taxon>
        <taxon>Kitasatosporales</taxon>
        <taxon>Streptomycetaceae</taxon>
        <taxon>Streptomyces</taxon>
    </lineage>
</organism>
<feature type="region of interest" description="Disordered" evidence="10">
    <location>
        <begin position="1563"/>
        <end position="1583"/>
    </location>
</feature>
<evidence type="ECO:0000313" key="14">
    <source>
        <dbReference type="EMBL" id="GGR06522.1"/>
    </source>
</evidence>
<dbReference type="InterPro" id="IPR020806">
    <property type="entry name" value="PKS_PP-bd"/>
</dbReference>
<dbReference type="FunFam" id="3.40.47.10:FF:000019">
    <property type="entry name" value="Polyketide synthase type I"/>
    <property type="match status" value="1"/>
</dbReference>
<accession>A0A918C6R4</accession>
<dbReference type="SUPFAM" id="SSF51735">
    <property type="entry name" value="NAD(P)-binding Rossmann-fold domains"/>
    <property type="match status" value="2"/>
</dbReference>
<dbReference type="GO" id="GO:0031177">
    <property type="term" value="F:phosphopantetheine binding"/>
    <property type="evidence" value="ECO:0007669"/>
    <property type="project" value="InterPro"/>
</dbReference>
<dbReference type="SUPFAM" id="SSF55048">
    <property type="entry name" value="Probable ACP-binding domain of malonyl-CoA ACP transacylase"/>
    <property type="match status" value="1"/>
</dbReference>
<dbReference type="SMART" id="SM00827">
    <property type="entry name" value="PKS_AT"/>
    <property type="match status" value="1"/>
</dbReference>
<dbReference type="PANTHER" id="PTHR43775:SF51">
    <property type="entry name" value="INACTIVE PHENOLPHTHIOCEROL SYNTHESIS POLYKETIDE SYNTHASE TYPE I PKS1-RELATED"/>
    <property type="match status" value="1"/>
</dbReference>
<dbReference type="PROSITE" id="PS52019">
    <property type="entry name" value="PKS_MFAS_DH"/>
    <property type="match status" value="1"/>
</dbReference>
<dbReference type="InterPro" id="IPR036291">
    <property type="entry name" value="NAD(P)-bd_dom_sf"/>
</dbReference>
<dbReference type="InterPro" id="IPR014030">
    <property type="entry name" value="Ketoacyl_synth_N"/>
</dbReference>
<dbReference type="Pfam" id="PF00109">
    <property type="entry name" value="ketoacyl-synt"/>
    <property type="match status" value="1"/>
</dbReference>
<dbReference type="Gene3D" id="3.30.70.3290">
    <property type="match status" value="1"/>
</dbReference>
<evidence type="ECO:0000256" key="9">
    <source>
        <dbReference type="PROSITE-ProRule" id="PRU01363"/>
    </source>
</evidence>
<name>A0A918C6R4_9ACTN</name>
<dbReference type="GO" id="GO:0004315">
    <property type="term" value="F:3-oxoacyl-[acyl-carrier-protein] synthase activity"/>
    <property type="evidence" value="ECO:0007669"/>
    <property type="project" value="InterPro"/>
</dbReference>
<dbReference type="InterPro" id="IPR018201">
    <property type="entry name" value="Ketoacyl_synth_AS"/>
</dbReference>
<dbReference type="FunFam" id="1.10.1200.10:FF:000007">
    <property type="entry name" value="Probable polyketide synthase pks17"/>
    <property type="match status" value="1"/>
</dbReference>
<evidence type="ECO:0000256" key="1">
    <source>
        <dbReference type="ARBA" id="ARBA00001957"/>
    </source>
</evidence>
<protein>
    <submittedName>
        <fullName evidence="14">Uncharacterized protein</fullName>
    </submittedName>
</protein>
<dbReference type="SMART" id="SM00823">
    <property type="entry name" value="PKS_PP"/>
    <property type="match status" value="1"/>
</dbReference>
<evidence type="ECO:0000259" key="13">
    <source>
        <dbReference type="PROSITE" id="PS52019"/>
    </source>
</evidence>
<proteinExistence type="predicted"/>
<dbReference type="GO" id="GO:0006633">
    <property type="term" value="P:fatty acid biosynthetic process"/>
    <property type="evidence" value="ECO:0007669"/>
    <property type="project" value="InterPro"/>
</dbReference>
<comment type="caution">
    <text evidence="14">The sequence shown here is derived from an EMBL/GenBank/DDBJ whole genome shotgun (WGS) entry which is preliminary data.</text>
</comment>
<dbReference type="InterPro" id="IPR050091">
    <property type="entry name" value="PKS_NRPS_Biosynth_Enz"/>
</dbReference>
<dbReference type="Gene3D" id="3.40.47.10">
    <property type="match status" value="1"/>
</dbReference>
<dbReference type="InterPro" id="IPR036299">
    <property type="entry name" value="Polyketide_synth_docking_sf"/>
</dbReference>
<keyword evidence="8" id="KW-0012">Acyltransferase</keyword>
<dbReference type="Gene3D" id="3.40.50.720">
    <property type="entry name" value="NAD(P)-binding Rossmann-like Domain"/>
    <property type="match status" value="1"/>
</dbReference>
<dbReference type="SMART" id="SM00826">
    <property type="entry name" value="PKS_DH"/>
    <property type="match status" value="1"/>
</dbReference>
<keyword evidence="3" id="KW-0596">Phosphopantetheine</keyword>
<dbReference type="InterPro" id="IPR042104">
    <property type="entry name" value="PKS_dehydratase_sf"/>
</dbReference>
<dbReference type="SUPFAM" id="SSF52151">
    <property type="entry name" value="FabD/lysophospholipase-like"/>
    <property type="match status" value="1"/>
</dbReference>
<dbReference type="SUPFAM" id="SSF47336">
    <property type="entry name" value="ACP-like"/>
    <property type="match status" value="1"/>
</dbReference>
<dbReference type="InterPro" id="IPR020841">
    <property type="entry name" value="PKS_Beta-ketoAc_synthase_dom"/>
</dbReference>
<feature type="domain" description="Carrier" evidence="11">
    <location>
        <begin position="1670"/>
        <end position="1748"/>
    </location>
</feature>
<evidence type="ECO:0000256" key="4">
    <source>
        <dbReference type="ARBA" id="ARBA00022553"/>
    </source>
</evidence>
<dbReference type="PROSITE" id="PS00012">
    <property type="entry name" value="PHOSPHOPANTETHEINE"/>
    <property type="match status" value="1"/>
</dbReference>
<keyword evidence="15" id="KW-1185">Reference proteome</keyword>
<dbReference type="InterPro" id="IPR057326">
    <property type="entry name" value="KR_dom"/>
</dbReference>
<dbReference type="GO" id="GO:0033068">
    <property type="term" value="P:macrolide biosynthetic process"/>
    <property type="evidence" value="ECO:0007669"/>
    <property type="project" value="UniProtKB-ARBA"/>
</dbReference>
<dbReference type="Pfam" id="PF00698">
    <property type="entry name" value="Acyl_transf_1"/>
    <property type="match status" value="1"/>
</dbReference>
<keyword evidence="6" id="KW-0045">Antibiotic biosynthesis</keyword>
<dbReference type="FunFam" id="3.40.366.10:FF:000002">
    <property type="entry name" value="Probable polyketide synthase 2"/>
    <property type="match status" value="1"/>
</dbReference>
<dbReference type="CDD" id="cd00833">
    <property type="entry name" value="PKS"/>
    <property type="match status" value="1"/>
</dbReference>
<evidence type="ECO:0000256" key="6">
    <source>
        <dbReference type="ARBA" id="ARBA00023194"/>
    </source>
</evidence>
<dbReference type="PROSITE" id="PS50075">
    <property type="entry name" value="CARRIER"/>
    <property type="match status" value="1"/>
</dbReference>
<dbReference type="SMART" id="SM00822">
    <property type="entry name" value="PKS_KR"/>
    <property type="match status" value="1"/>
</dbReference>
<dbReference type="InterPro" id="IPR049552">
    <property type="entry name" value="PKS_DH_N"/>
</dbReference>
<dbReference type="InterPro" id="IPR020807">
    <property type="entry name" value="PKS_DH"/>
</dbReference>
<evidence type="ECO:0000256" key="3">
    <source>
        <dbReference type="ARBA" id="ARBA00022450"/>
    </source>
</evidence>
<dbReference type="Pfam" id="PF00550">
    <property type="entry name" value="PP-binding"/>
    <property type="match status" value="1"/>
</dbReference>
<dbReference type="Pfam" id="PF21089">
    <property type="entry name" value="PKS_DH_N"/>
    <property type="match status" value="1"/>
</dbReference>
<dbReference type="InterPro" id="IPR016039">
    <property type="entry name" value="Thiolase-like"/>
</dbReference>
<dbReference type="Pfam" id="PF16197">
    <property type="entry name" value="KAsynt_C_assoc"/>
    <property type="match status" value="1"/>
</dbReference>
<dbReference type="Gene3D" id="1.10.1200.10">
    <property type="entry name" value="ACP-like"/>
    <property type="match status" value="1"/>
</dbReference>
<evidence type="ECO:0000259" key="12">
    <source>
        <dbReference type="PROSITE" id="PS52004"/>
    </source>
</evidence>
<keyword evidence="5" id="KW-0808">Transferase</keyword>
<dbReference type="PANTHER" id="PTHR43775">
    <property type="entry name" value="FATTY ACID SYNTHASE"/>
    <property type="match status" value="1"/>
</dbReference>
<dbReference type="InterPro" id="IPR015083">
    <property type="entry name" value="NorB/c/GfsB-D-like_docking"/>
</dbReference>
<feature type="compositionally biased region" description="Basic and acidic residues" evidence="10">
    <location>
        <begin position="1030"/>
        <end position="1046"/>
    </location>
</feature>
<evidence type="ECO:0000256" key="7">
    <source>
        <dbReference type="ARBA" id="ARBA00023268"/>
    </source>
</evidence>
<comment type="pathway">
    <text evidence="2">Antibiotic biosynthesis.</text>
</comment>
<dbReference type="GO" id="GO:0004312">
    <property type="term" value="F:fatty acid synthase activity"/>
    <property type="evidence" value="ECO:0007669"/>
    <property type="project" value="TreeGrafter"/>
</dbReference>
<dbReference type="PROSITE" id="PS00606">
    <property type="entry name" value="KS3_1"/>
    <property type="match status" value="1"/>
</dbReference>
<dbReference type="Pfam" id="PF14765">
    <property type="entry name" value="PS-DH"/>
    <property type="match status" value="1"/>
</dbReference>
<reference evidence="14" key="1">
    <citation type="journal article" date="2014" name="Int. J. Syst. Evol. Microbiol.">
        <title>Complete genome sequence of Corynebacterium casei LMG S-19264T (=DSM 44701T), isolated from a smear-ripened cheese.</title>
        <authorList>
            <consortium name="US DOE Joint Genome Institute (JGI-PGF)"/>
            <person name="Walter F."/>
            <person name="Albersmeier A."/>
            <person name="Kalinowski J."/>
            <person name="Ruckert C."/>
        </authorList>
    </citation>
    <scope>NUCLEOTIDE SEQUENCE</scope>
    <source>
        <strain evidence="14">JCM 4403</strain>
    </source>
</reference>
<feature type="active site" description="Proton donor; for dehydratase activity" evidence="9">
    <location>
        <position position="1167"/>
    </location>
</feature>
<evidence type="ECO:0000259" key="11">
    <source>
        <dbReference type="PROSITE" id="PS50075"/>
    </source>
</evidence>
<evidence type="ECO:0000256" key="10">
    <source>
        <dbReference type="SAM" id="MobiDB-lite"/>
    </source>
</evidence>
<feature type="domain" description="Ketosynthase family 3 (KS3)" evidence="12">
    <location>
        <begin position="33"/>
        <end position="459"/>
    </location>
</feature>
<dbReference type="Pfam" id="PF02801">
    <property type="entry name" value="Ketoacyl-synt_C"/>
    <property type="match status" value="1"/>
</dbReference>
<dbReference type="SUPFAM" id="SSF101173">
    <property type="entry name" value="Docking domain B of the erythromycin polyketide synthase (DEBS)"/>
    <property type="match status" value="1"/>
</dbReference>
<feature type="region of interest" description="Disordered" evidence="10">
    <location>
        <begin position="1791"/>
        <end position="1812"/>
    </location>
</feature>
<keyword evidence="4" id="KW-0597">Phosphoprotein</keyword>
<dbReference type="PROSITE" id="PS52004">
    <property type="entry name" value="KS3_2"/>
    <property type="match status" value="1"/>
</dbReference>
<dbReference type="InterPro" id="IPR009081">
    <property type="entry name" value="PP-bd_ACP"/>
</dbReference>
<dbReference type="Gene3D" id="3.10.129.110">
    <property type="entry name" value="Polyketide synthase dehydratase"/>
    <property type="match status" value="2"/>
</dbReference>
<dbReference type="Pfam" id="PF08990">
    <property type="entry name" value="Docking"/>
    <property type="match status" value="1"/>
</dbReference>
<dbReference type="InterPro" id="IPR049900">
    <property type="entry name" value="PKS_mFAS_DH"/>
</dbReference>
<feature type="active site" description="Proton acceptor; for dehydratase activity" evidence="9">
    <location>
        <position position="973"/>
    </location>
</feature>
<dbReference type="InterPro" id="IPR049551">
    <property type="entry name" value="PKS_DH_C"/>
</dbReference>
<keyword evidence="7" id="KW-0511">Multifunctional enzyme</keyword>
<dbReference type="RefSeq" id="WP_189561448.1">
    <property type="nucleotide sequence ID" value="NZ_BMTU01000019.1"/>
</dbReference>
<dbReference type="Pfam" id="PF08659">
    <property type="entry name" value="KR"/>
    <property type="match status" value="1"/>
</dbReference>
<dbReference type="InterPro" id="IPR014043">
    <property type="entry name" value="Acyl_transferase_dom"/>
</dbReference>
<evidence type="ECO:0000256" key="2">
    <source>
        <dbReference type="ARBA" id="ARBA00004792"/>
    </source>
</evidence>
<dbReference type="SMART" id="SM00825">
    <property type="entry name" value="PKS_KS"/>
    <property type="match status" value="1"/>
</dbReference>
<dbReference type="InterPro" id="IPR036736">
    <property type="entry name" value="ACP-like_sf"/>
</dbReference>
<comment type="cofactor">
    <cofactor evidence="1">
        <name>pantetheine 4'-phosphate</name>
        <dbReference type="ChEBI" id="CHEBI:47942"/>
    </cofactor>
</comment>
<dbReference type="CDD" id="cd08956">
    <property type="entry name" value="KR_3_FAS_SDR_x"/>
    <property type="match status" value="1"/>
</dbReference>
<dbReference type="InterPro" id="IPR001227">
    <property type="entry name" value="Ac_transferase_dom_sf"/>
</dbReference>
<dbReference type="InterPro" id="IPR032821">
    <property type="entry name" value="PKS_assoc"/>
</dbReference>
<reference evidence="14" key="2">
    <citation type="submission" date="2020-09" db="EMBL/GenBank/DDBJ databases">
        <authorList>
            <person name="Sun Q."/>
            <person name="Ohkuma M."/>
        </authorList>
    </citation>
    <scope>NUCLEOTIDE SEQUENCE</scope>
    <source>
        <strain evidence="14">JCM 4403</strain>
    </source>
</reference>
<dbReference type="SUPFAM" id="SSF53901">
    <property type="entry name" value="Thiolase-like"/>
    <property type="match status" value="1"/>
</dbReference>
<dbReference type="InterPro" id="IPR014031">
    <property type="entry name" value="Ketoacyl_synth_C"/>
</dbReference>
<dbReference type="SMART" id="SM01294">
    <property type="entry name" value="PKS_PP_betabranch"/>
    <property type="match status" value="1"/>
</dbReference>
<dbReference type="Proteomes" id="UP000656732">
    <property type="component" value="Unassembled WGS sequence"/>
</dbReference>
<dbReference type="InterPro" id="IPR006162">
    <property type="entry name" value="Ppantetheine_attach_site"/>
</dbReference>